<keyword evidence="5" id="KW-1185">Reference proteome</keyword>
<feature type="domain" description="CzcB-like C-terminal circularly permuted SH3-like" evidence="3">
    <location>
        <begin position="303"/>
        <end position="360"/>
    </location>
</feature>
<name>M4NME5_9GAMM</name>
<reference evidence="4 5" key="1">
    <citation type="submission" date="2012-04" db="EMBL/GenBank/DDBJ databases">
        <title>Complete genome of Rhodanobacter sp. 2APBS1.</title>
        <authorList>
            <consortium name="US DOE Joint Genome Institute"/>
            <person name="Huntemann M."/>
            <person name="Wei C.-L."/>
            <person name="Han J."/>
            <person name="Detter J.C."/>
            <person name="Han C."/>
            <person name="Tapia R."/>
            <person name="Munk A.C.C."/>
            <person name="Chen A."/>
            <person name="Krypides N."/>
            <person name="Mavromatis K."/>
            <person name="Markowitz V."/>
            <person name="Szeto E."/>
            <person name="Ivanova N."/>
            <person name="Mikhailova N."/>
            <person name="Ovchinnikova G."/>
            <person name="Pagani I."/>
            <person name="Pati A."/>
            <person name="Goodwin L."/>
            <person name="Peters L."/>
            <person name="Pitluck S."/>
            <person name="Woyke T."/>
            <person name="Prakash O."/>
            <person name="Elkins J."/>
            <person name="Brown S."/>
            <person name="Palumbo A."/>
            <person name="Hemme C."/>
            <person name="Zhou J."/>
            <person name="Watson D."/>
            <person name="Jardine P."/>
            <person name="Kostka J."/>
            <person name="Green S."/>
        </authorList>
    </citation>
    <scope>NUCLEOTIDE SEQUENCE [LARGE SCALE GENOMIC DNA]</scope>
    <source>
        <strain evidence="4 5">2APBS1</strain>
    </source>
</reference>
<dbReference type="RefSeq" id="WP_015447634.1">
    <property type="nucleotide sequence ID" value="NC_020541.1"/>
</dbReference>
<dbReference type="EMBL" id="CP003470">
    <property type="protein sequence ID" value="AGG88881.1"/>
    <property type="molecule type" value="Genomic_DNA"/>
</dbReference>
<dbReference type="Gene3D" id="2.40.50.100">
    <property type="match status" value="1"/>
</dbReference>
<dbReference type="Gene3D" id="2.40.30.170">
    <property type="match status" value="1"/>
</dbReference>
<dbReference type="Pfam" id="PF25919">
    <property type="entry name" value="BSH_CusB"/>
    <property type="match status" value="1"/>
</dbReference>
<evidence type="ECO:0000313" key="4">
    <source>
        <dbReference type="EMBL" id="AGG88881.1"/>
    </source>
</evidence>
<evidence type="ECO:0000313" key="5">
    <source>
        <dbReference type="Proteomes" id="UP000011859"/>
    </source>
</evidence>
<dbReference type="InterPro" id="IPR058790">
    <property type="entry name" value="BSH_CusB"/>
</dbReference>
<evidence type="ECO:0000259" key="3">
    <source>
        <dbReference type="Pfam" id="PF25975"/>
    </source>
</evidence>
<dbReference type="Proteomes" id="UP000011859">
    <property type="component" value="Chromosome"/>
</dbReference>
<dbReference type="Gene3D" id="2.40.420.20">
    <property type="match status" value="1"/>
</dbReference>
<organism evidence="4 5">
    <name type="scientific">Rhodanobacter denitrificans</name>
    <dbReference type="NCBI Taxonomy" id="666685"/>
    <lineage>
        <taxon>Bacteria</taxon>
        <taxon>Pseudomonadati</taxon>
        <taxon>Pseudomonadota</taxon>
        <taxon>Gammaproteobacteria</taxon>
        <taxon>Lysobacterales</taxon>
        <taxon>Rhodanobacteraceae</taxon>
        <taxon>Rhodanobacter</taxon>
    </lineage>
</organism>
<keyword evidence="1" id="KW-0813">Transport</keyword>
<dbReference type="Pfam" id="PF25975">
    <property type="entry name" value="CzcB_C"/>
    <property type="match status" value="1"/>
</dbReference>
<dbReference type="Gene3D" id="1.10.287.470">
    <property type="entry name" value="Helix hairpin bin"/>
    <property type="match status" value="1"/>
</dbReference>
<dbReference type="PANTHER" id="PTHR30097:SF4">
    <property type="entry name" value="SLR6042 PROTEIN"/>
    <property type="match status" value="1"/>
</dbReference>
<sequence precursor="true">MSYRLWRTGARSALVGALLFPVAAVAVNNTFPVSAAQMRALGITVQRLDKPAAIRGLSYPARVILPPQQDVVISAPVAGVVEQLLVTEHQRLTIGQPLLRLASPEFGELQLAALEAANKNRLAQQTLQREKQLFAEGIVPQRRLLEAEAAASDGKAGLRQTSAALRLAGLDAPAVARLIGSGALQESLTLKARSAGLVVDLQAKPGQRVAAADPLLRIADPSQLWLDIQIPAKRADAWAKDGDITVVGRPVTARPMQAGAVVGEGQTVSLRARISAGVDRVRPGEAVQVQVPFADRANAWSLPLAAVARQGEQAYVFVRTAQGFDARKVNVVASAGQSVSVLGPLKSADQVAVSSVIALKAAWLGESGGE</sequence>
<gene>
    <name evidence="4" type="ORF">R2APBS1_1751</name>
</gene>
<dbReference type="KEGG" id="rhd:R2APBS1_1751"/>
<dbReference type="STRING" id="666685.R2APBS1_1751"/>
<dbReference type="InterPro" id="IPR051909">
    <property type="entry name" value="MFP_Cation_Efflux"/>
</dbReference>
<dbReference type="GeneID" id="72426801"/>
<dbReference type="OrthoDB" id="9806939at2"/>
<dbReference type="GO" id="GO:0030288">
    <property type="term" value="C:outer membrane-bounded periplasmic space"/>
    <property type="evidence" value="ECO:0007669"/>
    <property type="project" value="TreeGrafter"/>
</dbReference>
<feature type="domain" description="CusB-like barrel-sandwich hybrid" evidence="2">
    <location>
        <begin position="72"/>
        <end position="219"/>
    </location>
</feature>
<dbReference type="InterPro" id="IPR058649">
    <property type="entry name" value="CzcB_C"/>
</dbReference>
<dbReference type="SUPFAM" id="SSF111369">
    <property type="entry name" value="HlyD-like secretion proteins"/>
    <property type="match status" value="1"/>
</dbReference>
<dbReference type="HOGENOM" id="CLU_018816_13_0_6"/>
<dbReference type="GO" id="GO:0015679">
    <property type="term" value="P:plasma membrane copper ion transport"/>
    <property type="evidence" value="ECO:0007669"/>
    <property type="project" value="TreeGrafter"/>
</dbReference>
<dbReference type="eggNOG" id="COG0845">
    <property type="taxonomic scope" value="Bacteria"/>
</dbReference>
<dbReference type="AlphaFoldDB" id="M4NME5"/>
<dbReference type="PANTHER" id="PTHR30097">
    <property type="entry name" value="CATION EFFLUX SYSTEM PROTEIN CUSB"/>
    <property type="match status" value="1"/>
</dbReference>
<proteinExistence type="predicted"/>
<accession>M4NME5</accession>
<protein>
    <submittedName>
        <fullName evidence="4">Membrane-fusion protein</fullName>
    </submittedName>
</protein>
<dbReference type="GO" id="GO:0060003">
    <property type="term" value="P:copper ion export"/>
    <property type="evidence" value="ECO:0007669"/>
    <property type="project" value="TreeGrafter"/>
</dbReference>
<evidence type="ECO:0000259" key="2">
    <source>
        <dbReference type="Pfam" id="PF25919"/>
    </source>
</evidence>
<dbReference type="GO" id="GO:0046914">
    <property type="term" value="F:transition metal ion binding"/>
    <property type="evidence" value="ECO:0007669"/>
    <property type="project" value="TreeGrafter"/>
</dbReference>
<evidence type="ECO:0000256" key="1">
    <source>
        <dbReference type="ARBA" id="ARBA00022448"/>
    </source>
</evidence>